<evidence type="ECO:0000313" key="5">
    <source>
        <dbReference type="Proteomes" id="UP000576792"/>
    </source>
</evidence>
<dbReference type="InterPro" id="IPR051262">
    <property type="entry name" value="SMP-30/CGR1_Lactonase"/>
</dbReference>
<comment type="caution">
    <text evidence="4">The sequence shown here is derived from an EMBL/GenBank/DDBJ whole genome shotgun (WGS) entry which is preliminary data.</text>
</comment>
<evidence type="ECO:0000256" key="2">
    <source>
        <dbReference type="ARBA" id="ARBA00022801"/>
    </source>
</evidence>
<dbReference type="Gene3D" id="2.120.10.30">
    <property type="entry name" value="TolB, C-terminal domain"/>
    <property type="match status" value="1"/>
</dbReference>
<reference evidence="4 5" key="1">
    <citation type="submission" date="2020-03" db="EMBL/GenBank/DDBJ databases">
        <title>Sequencing the genomes of 1000 actinobacteria strains.</title>
        <authorList>
            <person name="Klenk H.-P."/>
        </authorList>
    </citation>
    <scope>NUCLEOTIDE SEQUENCE [LARGE SCALE GENOMIC DNA]</scope>
    <source>
        <strain evidence="4 5">DSM 18964</strain>
    </source>
</reference>
<dbReference type="PANTHER" id="PTHR47572">
    <property type="entry name" value="LIPOPROTEIN-RELATED"/>
    <property type="match status" value="1"/>
</dbReference>
<protein>
    <submittedName>
        <fullName evidence="4">Sugar lactone lactonase YvrE</fullName>
    </submittedName>
</protein>
<dbReference type="PANTHER" id="PTHR47572:SF4">
    <property type="entry name" value="LACTONASE DRP35"/>
    <property type="match status" value="1"/>
</dbReference>
<comment type="similarity">
    <text evidence="1">Belongs to the SMP-30/CGR1 family.</text>
</comment>
<dbReference type="Pfam" id="PF08450">
    <property type="entry name" value="SGL"/>
    <property type="match status" value="1"/>
</dbReference>
<keyword evidence="5" id="KW-1185">Reference proteome</keyword>
<organism evidence="4 5">
    <name type="scientific">Brevibacterium marinum</name>
    <dbReference type="NCBI Taxonomy" id="418643"/>
    <lineage>
        <taxon>Bacteria</taxon>
        <taxon>Bacillati</taxon>
        <taxon>Actinomycetota</taxon>
        <taxon>Actinomycetes</taxon>
        <taxon>Micrococcales</taxon>
        <taxon>Brevibacteriaceae</taxon>
        <taxon>Brevibacterium</taxon>
    </lineage>
</organism>
<dbReference type="InterPro" id="IPR011042">
    <property type="entry name" value="6-blade_b-propeller_TolB-like"/>
</dbReference>
<dbReference type="RefSeq" id="WP_167949154.1">
    <property type="nucleotide sequence ID" value="NZ_BAAAPQ010000026.1"/>
</dbReference>
<dbReference type="AlphaFoldDB" id="A0A846RSW4"/>
<dbReference type="InterPro" id="IPR013658">
    <property type="entry name" value="SGL"/>
</dbReference>
<dbReference type="EMBL" id="JAATJN010000001">
    <property type="protein sequence ID" value="NJC55066.1"/>
    <property type="molecule type" value="Genomic_DNA"/>
</dbReference>
<dbReference type="Proteomes" id="UP000576792">
    <property type="component" value="Unassembled WGS sequence"/>
</dbReference>
<dbReference type="SUPFAM" id="SSF63829">
    <property type="entry name" value="Calcium-dependent phosphotriesterase"/>
    <property type="match status" value="1"/>
</dbReference>
<sequence length="305" mass="31985">MDEYDIINARTLTDGIHFAETPTPGPDGRVYVSDFYAHEVVAIDVETGAKETILTVPAQPSGLGWLEDGSLLVVSMRDRRVLRRRPDGSVNEYADLSAHTEGCANDMYVAHDGRAWVGDFGFDFYGMLEREPEADPLFGPGANPPTASLVTIDVEGTVRTAATGFRFPNGIVQLSDGRLVVAETVGGCLTAFDVGEQGALANRTVYADLTAAAPGGEPIFPDGTCSDVEDGIWVSDPTHGGAVRIGPDGSATDYVTASQGCFAVGLEGSTLVLCTAVSSNPNEAGASRTGKIEVAEVDVPGKSRI</sequence>
<keyword evidence="2" id="KW-0378">Hydrolase</keyword>
<name>A0A846RSW4_9MICO</name>
<proteinExistence type="inferred from homology"/>
<evidence type="ECO:0000313" key="4">
    <source>
        <dbReference type="EMBL" id="NJC55066.1"/>
    </source>
</evidence>
<evidence type="ECO:0000256" key="1">
    <source>
        <dbReference type="ARBA" id="ARBA00008853"/>
    </source>
</evidence>
<accession>A0A846RSW4</accession>
<feature type="domain" description="SMP-30/Gluconolactonase/LRE-like region" evidence="3">
    <location>
        <begin position="22"/>
        <end position="258"/>
    </location>
</feature>
<dbReference type="GO" id="GO:0016787">
    <property type="term" value="F:hydrolase activity"/>
    <property type="evidence" value="ECO:0007669"/>
    <property type="project" value="UniProtKB-KW"/>
</dbReference>
<gene>
    <name evidence="4" type="ORF">BKA07_000101</name>
</gene>
<evidence type="ECO:0000259" key="3">
    <source>
        <dbReference type="Pfam" id="PF08450"/>
    </source>
</evidence>